<evidence type="ECO:0000256" key="1">
    <source>
        <dbReference type="SAM" id="Phobius"/>
    </source>
</evidence>
<keyword evidence="1" id="KW-1133">Transmembrane helix</keyword>
<keyword evidence="1" id="KW-0812">Transmembrane</keyword>
<proteinExistence type="predicted"/>
<dbReference type="EMBL" id="MT144499">
    <property type="protein sequence ID" value="QJA54350.1"/>
    <property type="molecule type" value="Genomic_DNA"/>
</dbReference>
<sequence>MASKNGAVDKDFKAELAAREKEWEELKKQLTSTIRVFGGLLFVPTVGLLVAVGYGAKAGLLAMVEKLLEIMRYWWEEKP</sequence>
<gene>
    <name evidence="2" type="ORF">TM448A04637_0001</name>
</gene>
<feature type="transmembrane region" description="Helical" evidence="1">
    <location>
        <begin position="36"/>
        <end position="56"/>
    </location>
</feature>
<dbReference type="AlphaFoldDB" id="A0A6H2A4I1"/>
<reference evidence="2" key="1">
    <citation type="submission" date="2020-03" db="EMBL/GenBank/DDBJ databases">
        <title>The deep terrestrial virosphere.</title>
        <authorList>
            <person name="Holmfeldt K."/>
            <person name="Nilsson E."/>
            <person name="Simone D."/>
            <person name="Lopez-Fernandez M."/>
            <person name="Wu X."/>
            <person name="de Brujin I."/>
            <person name="Lundin D."/>
            <person name="Andersson A."/>
            <person name="Bertilsson S."/>
            <person name="Dopson M."/>
        </authorList>
    </citation>
    <scope>NUCLEOTIDE SEQUENCE</scope>
    <source>
        <strain evidence="2">TM448A04637</strain>
    </source>
</reference>
<organism evidence="2">
    <name type="scientific">viral metagenome</name>
    <dbReference type="NCBI Taxonomy" id="1070528"/>
    <lineage>
        <taxon>unclassified sequences</taxon>
        <taxon>metagenomes</taxon>
        <taxon>organismal metagenomes</taxon>
    </lineage>
</organism>
<protein>
    <submittedName>
        <fullName evidence="2">Uncharacterized protein</fullName>
    </submittedName>
</protein>
<evidence type="ECO:0000313" key="2">
    <source>
        <dbReference type="EMBL" id="QJA54350.1"/>
    </source>
</evidence>
<name>A0A6H2A4I1_9ZZZZ</name>
<keyword evidence="1" id="KW-0472">Membrane</keyword>
<accession>A0A6H2A4I1</accession>